<evidence type="ECO:0000256" key="7">
    <source>
        <dbReference type="ARBA" id="ARBA00023136"/>
    </source>
</evidence>
<dbReference type="PIRSF" id="PIRSF004925">
    <property type="entry name" value="HcaT"/>
    <property type="match status" value="1"/>
</dbReference>
<dbReference type="Proteomes" id="UP001519287">
    <property type="component" value="Unassembled WGS sequence"/>
</dbReference>
<comment type="subcellular location">
    <subcellularLocation>
        <location evidence="1">Cell inner membrane</location>
        <topology evidence="1">Multi-pass membrane protein</topology>
    </subcellularLocation>
</comment>
<dbReference type="InterPro" id="IPR020846">
    <property type="entry name" value="MFS_dom"/>
</dbReference>
<evidence type="ECO:0000256" key="3">
    <source>
        <dbReference type="ARBA" id="ARBA00022475"/>
    </source>
</evidence>
<dbReference type="Gene3D" id="1.20.1250.20">
    <property type="entry name" value="MFS general substrate transporter like domains"/>
    <property type="match status" value="2"/>
</dbReference>
<keyword evidence="7 8" id="KW-0472">Membrane</keyword>
<keyword evidence="11" id="KW-1185">Reference proteome</keyword>
<dbReference type="Pfam" id="PF12832">
    <property type="entry name" value="MFS_1_like"/>
    <property type="match status" value="1"/>
</dbReference>
<feature type="transmembrane region" description="Helical" evidence="8">
    <location>
        <begin position="135"/>
        <end position="152"/>
    </location>
</feature>
<sequence length="385" mass="43614">MSDRNSTWLLKGFSFSNYMTMGIIVSFFPLYFDYKGYSKLQIGMLYSIGPLIGICSNLFWGILSDKYQTIKKIMIILLLGQFITAVLVFNTDLFTLLYVFLGMFFFFQQPINSLNDSQLMLKGKQTGTSYASYRVWGSIGFAFSAGFFGWLLKLNGTGITPILCLSTILLTFSLALLLKDVQRGQKKMEFGGFINIIRSGKFLWFLFLIVILSISHRFNDGFLALYMRQLGASDSLIGYSWMISALSEIPIFFLLSTFGQRFRELPLLAFASLAYAVRFCMMSFVHNPVWIIYIQMMHSITFGIFLFTAMRYIQQTIPDEYRASGQAIFVITWSSVAGLISGTMGGWIFDVWSGQTAYLIVSMLSLAASIGFLATHLLQKQESLT</sequence>
<keyword evidence="4" id="KW-0997">Cell inner membrane</keyword>
<keyword evidence="2" id="KW-0813">Transport</keyword>
<keyword evidence="3" id="KW-1003">Cell membrane</keyword>
<gene>
    <name evidence="10" type="ORF">J2Z66_000866</name>
</gene>
<feature type="transmembrane region" description="Helical" evidence="8">
    <location>
        <begin position="95"/>
        <end position="114"/>
    </location>
</feature>
<evidence type="ECO:0000259" key="9">
    <source>
        <dbReference type="PROSITE" id="PS50850"/>
    </source>
</evidence>
<keyword evidence="5 8" id="KW-0812">Transmembrane</keyword>
<feature type="transmembrane region" description="Helical" evidence="8">
    <location>
        <begin position="355"/>
        <end position="378"/>
    </location>
</feature>
<reference evidence="10 11" key="1">
    <citation type="submission" date="2021-03" db="EMBL/GenBank/DDBJ databases">
        <title>Genomic Encyclopedia of Type Strains, Phase IV (KMG-IV): sequencing the most valuable type-strain genomes for metagenomic binning, comparative biology and taxonomic classification.</title>
        <authorList>
            <person name="Goeker M."/>
        </authorList>
    </citation>
    <scope>NUCLEOTIDE SEQUENCE [LARGE SCALE GENOMIC DNA]</scope>
    <source>
        <strain evidence="10 11">DSM 26048</strain>
    </source>
</reference>
<evidence type="ECO:0000256" key="1">
    <source>
        <dbReference type="ARBA" id="ARBA00004429"/>
    </source>
</evidence>
<accession>A0ABS4INY7</accession>
<dbReference type="InterPro" id="IPR024989">
    <property type="entry name" value="MFS_assoc_dom"/>
</dbReference>
<evidence type="ECO:0000256" key="5">
    <source>
        <dbReference type="ARBA" id="ARBA00022692"/>
    </source>
</evidence>
<feature type="transmembrane region" description="Helical" evidence="8">
    <location>
        <begin position="44"/>
        <end position="63"/>
    </location>
</feature>
<proteinExistence type="predicted"/>
<dbReference type="InterPro" id="IPR026032">
    <property type="entry name" value="HcaT-like"/>
</dbReference>
<feature type="transmembrane region" description="Helical" evidence="8">
    <location>
        <begin position="158"/>
        <end position="178"/>
    </location>
</feature>
<comment type="caution">
    <text evidence="10">The sequence shown here is derived from an EMBL/GenBank/DDBJ whole genome shotgun (WGS) entry which is preliminary data.</text>
</comment>
<keyword evidence="6 8" id="KW-1133">Transmembrane helix</keyword>
<evidence type="ECO:0000313" key="10">
    <source>
        <dbReference type="EMBL" id="MBP1989271.1"/>
    </source>
</evidence>
<feature type="transmembrane region" description="Helical" evidence="8">
    <location>
        <begin position="236"/>
        <end position="255"/>
    </location>
</feature>
<dbReference type="RefSeq" id="WP_209970097.1">
    <property type="nucleotide sequence ID" value="NZ_JAGGLB010000002.1"/>
</dbReference>
<feature type="transmembrane region" description="Helical" evidence="8">
    <location>
        <begin position="291"/>
        <end position="313"/>
    </location>
</feature>
<feature type="domain" description="Major facilitator superfamily (MFS) profile" evidence="9">
    <location>
        <begin position="193"/>
        <end position="385"/>
    </location>
</feature>
<feature type="transmembrane region" description="Helical" evidence="8">
    <location>
        <begin position="12"/>
        <end position="32"/>
    </location>
</feature>
<feature type="transmembrane region" description="Helical" evidence="8">
    <location>
        <begin position="199"/>
        <end position="216"/>
    </location>
</feature>
<evidence type="ECO:0000256" key="6">
    <source>
        <dbReference type="ARBA" id="ARBA00022989"/>
    </source>
</evidence>
<evidence type="ECO:0000256" key="2">
    <source>
        <dbReference type="ARBA" id="ARBA00022448"/>
    </source>
</evidence>
<organism evidence="10 11">
    <name type="scientific">Paenibacillus eucommiae</name>
    <dbReference type="NCBI Taxonomy" id="1355755"/>
    <lineage>
        <taxon>Bacteria</taxon>
        <taxon>Bacillati</taxon>
        <taxon>Bacillota</taxon>
        <taxon>Bacilli</taxon>
        <taxon>Bacillales</taxon>
        <taxon>Paenibacillaceae</taxon>
        <taxon>Paenibacillus</taxon>
    </lineage>
</organism>
<dbReference type="EMBL" id="JAGGLB010000002">
    <property type="protein sequence ID" value="MBP1989271.1"/>
    <property type="molecule type" value="Genomic_DNA"/>
</dbReference>
<evidence type="ECO:0000256" key="8">
    <source>
        <dbReference type="SAM" id="Phobius"/>
    </source>
</evidence>
<dbReference type="InterPro" id="IPR036259">
    <property type="entry name" value="MFS_trans_sf"/>
</dbReference>
<evidence type="ECO:0000313" key="11">
    <source>
        <dbReference type="Proteomes" id="UP001519287"/>
    </source>
</evidence>
<protein>
    <submittedName>
        <fullName evidence="10">PPP family 3-phenylpropionic acid transporter</fullName>
    </submittedName>
</protein>
<name>A0ABS4INY7_9BACL</name>
<dbReference type="PANTHER" id="PTHR23522:SF10">
    <property type="entry name" value="3-PHENYLPROPIONIC ACID TRANSPORTER-RELATED"/>
    <property type="match status" value="1"/>
</dbReference>
<evidence type="ECO:0000256" key="4">
    <source>
        <dbReference type="ARBA" id="ARBA00022519"/>
    </source>
</evidence>
<dbReference type="PANTHER" id="PTHR23522">
    <property type="entry name" value="BLL5896 PROTEIN"/>
    <property type="match status" value="1"/>
</dbReference>
<dbReference type="PROSITE" id="PS50850">
    <property type="entry name" value="MFS"/>
    <property type="match status" value="1"/>
</dbReference>
<dbReference type="SUPFAM" id="SSF103473">
    <property type="entry name" value="MFS general substrate transporter"/>
    <property type="match status" value="1"/>
</dbReference>
<feature type="transmembrane region" description="Helical" evidence="8">
    <location>
        <begin position="325"/>
        <end position="349"/>
    </location>
</feature>